<dbReference type="PANTHER" id="PTHR43249:SF1">
    <property type="entry name" value="D-GLUCOSIDE 3-DEHYDROGENASE"/>
    <property type="match status" value="1"/>
</dbReference>
<comment type="caution">
    <text evidence="3">The sequence shown here is derived from an EMBL/GenBank/DDBJ whole genome shotgun (WGS) entry which is preliminary data.</text>
</comment>
<evidence type="ECO:0000313" key="3">
    <source>
        <dbReference type="EMBL" id="OIN95726.1"/>
    </source>
</evidence>
<dbReference type="InterPro" id="IPR036291">
    <property type="entry name" value="NAD(P)-bd_dom_sf"/>
</dbReference>
<dbReference type="InterPro" id="IPR052515">
    <property type="entry name" value="Gfo/Idh/MocA_Oxidoreductase"/>
</dbReference>
<feature type="domain" description="Gfo/Idh/MocA-like oxidoreductase N-terminal" evidence="1">
    <location>
        <begin position="4"/>
        <end position="121"/>
    </location>
</feature>
<dbReference type="SUPFAM" id="SSF55347">
    <property type="entry name" value="Glyceraldehyde-3-phosphate dehydrogenase-like, C-terminal domain"/>
    <property type="match status" value="1"/>
</dbReference>
<evidence type="ECO:0000313" key="4">
    <source>
        <dbReference type="Proteomes" id="UP000182278"/>
    </source>
</evidence>
<dbReference type="InterPro" id="IPR055170">
    <property type="entry name" value="GFO_IDH_MocA-like_dom"/>
</dbReference>
<proteinExistence type="predicted"/>
<dbReference type="Pfam" id="PF22725">
    <property type="entry name" value="GFO_IDH_MocA_C3"/>
    <property type="match status" value="1"/>
</dbReference>
<dbReference type="EMBL" id="MNUO01000130">
    <property type="protein sequence ID" value="OIN95726.1"/>
    <property type="molecule type" value="Genomic_DNA"/>
</dbReference>
<dbReference type="InterPro" id="IPR000683">
    <property type="entry name" value="Gfo/Idh/MocA-like_OxRdtase_N"/>
</dbReference>
<dbReference type="Gene3D" id="3.40.50.720">
    <property type="entry name" value="NAD(P)-binding Rossmann-like Domain"/>
    <property type="match status" value="1"/>
</dbReference>
<dbReference type="PANTHER" id="PTHR43249">
    <property type="entry name" value="UDP-N-ACETYL-2-AMINO-2-DEOXY-D-GLUCURONATE OXIDASE"/>
    <property type="match status" value="1"/>
</dbReference>
<reference evidence="3 4" key="1">
    <citation type="journal article" date="2016" name="Environ. Microbiol.">
        <title>Genomic resolution of a cold subsurface aquifer community provides metabolic insights for novel microbes adapted to high CO concentrations.</title>
        <authorList>
            <person name="Probst A.J."/>
            <person name="Castelle C.J."/>
            <person name="Singh A."/>
            <person name="Brown C.T."/>
            <person name="Anantharaman K."/>
            <person name="Sharon I."/>
            <person name="Hug L.A."/>
            <person name="Burstein D."/>
            <person name="Emerson J.B."/>
            <person name="Thomas B.C."/>
            <person name="Banfield J.F."/>
        </authorList>
    </citation>
    <scope>NUCLEOTIDE SEQUENCE [LARGE SCALE GENOMIC DNA]</scope>
    <source>
        <strain evidence="3">CG1_02_38_46</strain>
    </source>
</reference>
<dbReference type="Proteomes" id="UP000182278">
    <property type="component" value="Unassembled WGS sequence"/>
</dbReference>
<dbReference type="SUPFAM" id="SSF51735">
    <property type="entry name" value="NAD(P)-binding Rossmann-fold domains"/>
    <property type="match status" value="1"/>
</dbReference>
<dbReference type="Gene3D" id="3.30.360.10">
    <property type="entry name" value="Dihydrodipicolinate Reductase, domain 2"/>
    <property type="match status" value="1"/>
</dbReference>
<accession>A0A1J4SC89</accession>
<dbReference type="AlphaFoldDB" id="A0A1J4SC89"/>
<evidence type="ECO:0008006" key="5">
    <source>
        <dbReference type="Google" id="ProtNLM"/>
    </source>
</evidence>
<dbReference type="STRING" id="1817893.AUJ66_08515"/>
<evidence type="ECO:0000259" key="1">
    <source>
        <dbReference type="Pfam" id="PF01408"/>
    </source>
</evidence>
<dbReference type="GO" id="GO:0000166">
    <property type="term" value="F:nucleotide binding"/>
    <property type="evidence" value="ECO:0007669"/>
    <property type="project" value="InterPro"/>
</dbReference>
<sequence>MDKVRIGVVGCGGMGQGHIKSIKELPEAELGAVSDVDEETVKKTSRENGVKGFTDYNELINSSLVDAVVIATPHYFHPPVGIAAFEKGLHVLSEKPIAVTVSAVDEFLKAAKKSGKVFAVMYQLRTSPAIRLARKIVKDGRLGEIKRTIMLDPNYRSQAYYSSAGWRGTWKGEGGGVLINQAPHGIDLFMLLGGLPVRVSASVRTRLHKIEVEDEASAVLEYANGAWGYYYTSTCEMPYTQRIEICGDKGKLVYADGILKMYSVNPSISQHNATNQNMWTFPEVKEEPLELQEVESGHKEIMRNFCAAILHGEEVIASGEEGVWSVEFINAVNLSGRLCKPVNIPVNRKEYDNLMDSLIKSSQEKTAVKVQRVTDPRISK</sequence>
<dbReference type="Pfam" id="PF01408">
    <property type="entry name" value="GFO_IDH_MocA"/>
    <property type="match status" value="1"/>
</dbReference>
<name>A0A1J4SC89_9BACT</name>
<gene>
    <name evidence="3" type="ORF">AUJ66_08515</name>
</gene>
<feature type="domain" description="GFO/IDH/MocA-like oxidoreductase" evidence="2">
    <location>
        <begin position="131"/>
        <end position="252"/>
    </location>
</feature>
<evidence type="ECO:0000259" key="2">
    <source>
        <dbReference type="Pfam" id="PF22725"/>
    </source>
</evidence>
<organism evidence="3 4">
    <name type="scientific">Candidatus Desantisbacteria bacterium CG1_02_38_46</name>
    <dbReference type="NCBI Taxonomy" id="1817893"/>
    <lineage>
        <taxon>Bacteria</taxon>
        <taxon>Candidatus Desantisiibacteriota</taxon>
    </lineage>
</organism>
<protein>
    <recommendedName>
        <fullName evidence="5">Oxidoreductase</fullName>
    </recommendedName>
</protein>